<evidence type="ECO:0000313" key="8">
    <source>
        <dbReference type="EMBL" id="ETW13488.1"/>
    </source>
</evidence>
<evidence type="ECO:0000256" key="6">
    <source>
        <dbReference type="SAM" id="SignalP"/>
    </source>
</evidence>
<keyword evidence="6" id="KW-0732">Signal</keyword>
<evidence type="ECO:0000256" key="5">
    <source>
        <dbReference type="SAM" id="MobiDB-lite"/>
    </source>
</evidence>
<evidence type="ECO:0000256" key="3">
    <source>
        <dbReference type="ARBA" id="ARBA00023237"/>
    </source>
</evidence>
<feature type="compositionally biased region" description="Acidic residues" evidence="5">
    <location>
        <begin position="626"/>
        <end position="641"/>
    </location>
</feature>
<keyword evidence="9" id="KW-1185">Reference proteome</keyword>
<comment type="subcellular location">
    <subcellularLocation>
        <location evidence="1">Cell outer membrane</location>
    </subcellularLocation>
</comment>
<feature type="domain" description="OmpA-like" evidence="7">
    <location>
        <begin position="487"/>
        <end position="604"/>
    </location>
</feature>
<dbReference type="AlphaFoldDB" id="W4HM65"/>
<evidence type="ECO:0000256" key="2">
    <source>
        <dbReference type="ARBA" id="ARBA00023136"/>
    </source>
</evidence>
<evidence type="ECO:0000256" key="1">
    <source>
        <dbReference type="ARBA" id="ARBA00004442"/>
    </source>
</evidence>
<evidence type="ECO:0000259" key="7">
    <source>
        <dbReference type="PROSITE" id="PS51123"/>
    </source>
</evidence>
<accession>W4HM65</accession>
<name>W4HM65_9RHOB</name>
<reference evidence="8 9" key="1">
    <citation type="journal article" date="2014" name="Antonie Van Leeuwenhoek">
        <title>Roseivivax atlanticus sp. nov., isolated from surface seawater of the Atlantic Ocean.</title>
        <authorList>
            <person name="Li G."/>
            <person name="Lai Q."/>
            <person name="Liu X."/>
            <person name="Sun F."/>
            <person name="Shao Z."/>
        </authorList>
    </citation>
    <scope>NUCLEOTIDE SEQUENCE [LARGE SCALE GENOMIC DNA]</scope>
    <source>
        <strain evidence="8 9">22II-s10s</strain>
    </source>
</reference>
<dbReference type="Gene3D" id="3.40.1520.20">
    <property type="match status" value="2"/>
</dbReference>
<dbReference type="Proteomes" id="UP000019063">
    <property type="component" value="Unassembled WGS sequence"/>
</dbReference>
<dbReference type="GO" id="GO:0009279">
    <property type="term" value="C:cell outer membrane"/>
    <property type="evidence" value="ECO:0007669"/>
    <property type="project" value="UniProtKB-SubCell"/>
</dbReference>
<feature type="region of interest" description="Disordered" evidence="5">
    <location>
        <begin position="343"/>
        <end position="365"/>
    </location>
</feature>
<feature type="region of interest" description="Disordered" evidence="5">
    <location>
        <begin position="597"/>
        <end position="649"/>
    </location>
</feature>
<sequence>MRLSAVAILAGTFTAAAAVCVVAATFSAGIVEDNAIDGVETEFTREGIEWAEVDANGLQVFVHGTAPDEAARFRAITAAGKVVDAARVIDETLVAEPEDIRAPDFAIEILRNGDAVSLIGLVPTGFDRAALIDTTGRIVGDAEGVSDLLETADFPEPEGWGDAIGVATRALEMLPRSKVSVEAGSVAVQAMAADAAEVRRVTARLEGAASEETELALDLSAPRPVISPFALRFVKEDGAARFDACAADTEAARESIIDAAQEAGAEGTPGCVIGLGVPSRDWGAAVSRSIAAVDALGGGSVTFSNADVSLIAAEGTAPELFDEVTGQLERDLPDAFILDAVLPEPPDPDSDEGPTEFTATRSPEGEVQLRGRLNSEMARITADSYARARFGSDAVSVGTRIDDDLPESWSARVLAGLEALSVLANGSVRVTPETIEVRGNTGNSDADAELATLLTDKLGESSYDIDVTYLERLDPTLGIPTPAECVDQIRAIVGARKITFEPGSATLDASAKDILDEIAELLKVCGEIPLEIQGHTDSQGREVMNQQLSQDRAQAVLDQLRQRRVLTASYRATGYGEEEPIADNDTEAGREANRRIEFRLIEEEPETDAAALETEGVEYPAPTGEEASEAAETAEDAETAEEGPGNEPD</sequence>
<dbReference type="Gene3D" id="3.30.1330.60">
    <property type="entry name" value="OmpA-like domain"/>
    <property type="match status" value="1"/>
</dbReference>
<dbReference type="EMBL" id="AQQW01000003">
    <property type="protein sequence ID" value="ETW13488.1"/>
    <property type="molecule type" value="Genomic_DNA"/>
</dbReference>
<feature type="chain" id="PRO_5004843207" evidence="6">
    <location>
        <begin position="19"/>
        <end position="649"/>
    </location>
</feature>
<dbReference type="InterPro" id="IPR036737">
    <property type="entry name" value="OmpA-like_sf"/>
</dbReference>
<feature type="signal peptide" evidence="6">
    <location>
        <begin position="1"/>
        <end position="18"/>
    </location>
</feature>
<dbReference type="PATRIC" id="fig|1317118.6.peg.1163"/>
<keyword evidence="3" id="KW-0998">Cell outer membrane</keyword>
<keyword evidence="2 4" id="KW-0472">Membrane</keyword>
<dbReference type="PRINTS" id="PR01021">
    <property type="entry name" value="OMPADOMAIN"/>
</dbReference>
<dbReference type="PROSITE" id="PS51123">
    <property type="entry name" value="OMPA_2"/>
    <property type="match status" value="1"/>
</dbReference>
<gene>
    <name evidence="8" type="ORF">ATO8_05646</name>
</gene>
<dbReference type="STRING" id="1379903.ATO8_05646"/>
<dbReference type="Pfam" id="PF00691">
    <property type="entry name" value="OmpA"/>
    <property type="match status" value="1"/>
</dbReference>
<dbReference type="PANTHER" id="PTHR30329">
    <property type="entry name" value="STATOR ELEMENT OF FLAGELLAR MOTOR COMPLEX"/>
    <property type="match status" value="1"/>
</dbReference>
<comment type="caution">
    <text evidence="8">The sequence shown here is derived from an EMBL/GenBank/DDBJ whole genome shotgun (WGS) entry which is preliminary data.</text>
</comment>
<dbReference type="CDD" id="cd07185">
    <property type="entry name" value="OmpA_C-like"/>
    <property type="match status" value="1"/>
</dbReference>
<proteinExistence type="predicted"/>
<dbReference type="PANTHER" id="PTHR30329:SF21">
    <property type="entry name" value="LIPOPROTEIN YIAD-RELATED"/>
    <property type="match status" value="1"/>
</dbReference>
<dbReference type="InterPro" id="IPR006664">
    <property type="entry name" value="OMP_bac"/>
</dbReference>
<dbReference type="SUPFAM" id="SSF103088">
    <property type="entry name" value="OmpA-like"/>
    <property type="match status" value="1"/>
</dbReference>
<dbReference type="eggNOG" id="COG2885">
    <property type="taxonomic scope" value="Bacteria"/>
</dbReference>
<dbReference type="InterPro" id="IPR050330">
    <property type="entry name" value="Bact_OuterMem_StrucFunc"/>
</dbReference>
<organism evidence="8 9">
    <name type="scientific">Roseivivax marinus</name>
    <dbReference type="NCBI Taxonomy" id="1379903"/>
    <lineage>
        <taxon>Bacteria</taxon>
        <taxon>Pseudomonadati</taxon>
        <taxon>Pseudomonadota</taxon>
        <taxon>Alphaproteobacteria</taxon>
        <taxon>Rhodobacterales</taxon>
        <taxon>Roseobacteraceae</taxon>
        <taxon>Roseivivax</taxon>
    </lineage>
</organism>
<dbReference type="InterPro" id="IPR006665">
    <property type="entry name" value="OmpA-like"/>
</dbReference>
<protein>
    <submittedName>
        <fullName evidence="8">OmpA domain-containing protein</fullName>
    </submittedName>
</protein>
<evidence type="ECO:0000313" key="9">
    <source>
        <dbReference type="Proteomes" id="UP000019063"/>
    </source>
</evidence>
<dbReference type="RefSeq" id="WP_043842812.1">
    <property type="nucleotide sequence ID" value="NZ_AQQW01000003.1"/>
</dbReference>
<evidence type="ECO:0000256" key="4">
    <source>
        <dbReference type="PROSITE-ProRule" id="PRU00473"/>
    </source>
</evidence>